<dbReference type="InterPro" id="IPR013108">
    <property type="entry name" value="Amidohydro_3"/>
</dbReference>
<dbReference type="SUPFAM" id="SSF51338">
    <property type="entry name" value="Composite domain of metallo-dependent hydrolases"/>
    <property type="match status" value="1"/>
</dbReference>
<reference evidence="4" key="3">
    <citation type="journal article" date="2022" name="Microbiol. Resour. Announc.">
        <title>Draft Genome Sequences of Eight Mycobacterium montefiorense Strains Isolated from Salamanders in Captivity.</title>
        <authorList>
            <person name="Komine T."/>
            <person name="Ihara H."/>
            <person name="Fukano H."/>
            <person name="Hoshino Y."/>
            <person name="Kurata O."/>
            <person name="Wada S."/>
        </authorList>
    </citation>
    <scope>NUCLEOTIDE SEQUENCE</scope>
    <source>
        <strain evidence="4">NJB18185</strain>
    </source>
</reference>
<dbReference type="EMBL" id="BQYH01000021">
    <property type="protein sequence ID" value="GKU73286.1"/>
    <property type="molecule type" value="Genomic_DNA"/>
</dbReference>
<dbReference type="RefSeq" id="WP_261859421.1">
    <property type="nucleotide sequence ID" value="NZ_BFCH01000017.1"/>
</dbReference>
<reference evidence="3" key="1">
    <citation type="journal article" date="2018" name="Genome Announc.">
        <title>Draft Genome Sequence of Mycobacterium montefiorense Isolated from Japanese Black Salamander (Hynobius nigrescens).</title>
        <authorList>
            <person name="Fukano H."/>
            <person name="Yoshida M."/>
            <person name="Shimizu A."/>
            <person name="Iwao H."/>
            <person name="Katayama Y."/>
            <person name="Omatsu T."/>
            <person name="Mizutani T."/>
            <person name="Kurata O."/>
            <person name="Wada S."/>
            <person name="Hoshino Y."/>
        </authorList>
    </citation>
    <scope>NUCLEOTIDE SEQUENCE</scope>
    <source>
        <strain evidence="3">BS</strain>
    </source>
</reference>
<protein>
    <submittedName>
        <fullName evidence="4">Amidohydrolase</fullName>
    </submittedName>
</protein>
<reference evidence="4" key="4">
    <citation type="submission" date="2022-04" db="EMBL/GenBank/DDBJ databases">
        <authorList>
            <person name="Komine T."/>
            <person name="Fukano H."/>
            <person name="Wada S."/>
        </authorList>
    </citation>
    <scope>NUCLEOTIDE SEQUENCE</scope>
    <source>
        <strain evidence="4">NJB18185</strain>
    </source>
</reference>
<dbReference type="InterPro" id="IPR032466">
    <property type="entry name" value="Metal_Hydrolase"/>
</dbReference>
<feature type="domain" description="Amidohydrolase 3" evidence="2">
    <location>
        <begin position="81"/>
        <end position="598"/>
    </location>
</feature>
<gene>
    <name evidence="3" type="ORF">MmonteBS_20810</name>
    <name evidence="4" type="ORF">NJB18185_30570</name>
</gene>
<dbReference type="CDD" id="cd01297">
    <property type="entry name" value="D-aminoacylase"/>
    <property type="match status" value="1"/>
</dbReference>
<evidence type="ECO:0000313" key="5">
    <source>
        <dbReference type="Proteomes" id="UP000245060"/>
    </source>
</evidence>
<reference evidence="5" key="2">
    <citation type="submission" date="2018-04" db="EMBL/GenBank/DDBJ databases">
        <title>Draft genome sequence of Mycobacterium montefiorense isolated from Japanese black salamander.</title>
        <authorList>
            <person name="Fukano H."/>
            <person name="Yoshida M."/>
            <person name="Shimizu A."/>
            <person name="Iwao H."/>
            <person name="Kurata O."/>
            <person name="Katayama Y."/>
            <person name="Omatsu T."/>
            <person name="Mizutani T."/>
            <person name="Wada S."/>
            <person name="Hoshino Y."/>
        </authorList>
    </citation>
    <scope>NUCLEOTIDE SEQUENCE [LARGE SCALE GENOMIC DNA]</scope>
    <source>
        <strain evidence="5">BS</strain>
    </source>
</reference>
<dbReference type="AlphaFoldDB" id="A0AA37PN05"/>
<dbReference type="GO" id="GO:0016812">
    <property type="term" value="F:hydrolase activity, acting on carbon-nitrogen (but not peptide) bonds, in cyclic amides"/>
    <property type="evidence" value="ECO:0007669"/>
    <property type="project" value="TreeGrafter"/>
</dbReference>
<organism evidence="4 6">
    <name type="scientific">Mycobacterium montefiorense</name>
    <dbReference type="NCBI Taxonomy" id="154654"/>
    <lineage>
        <taxon>Bacteria</taxon>
        <taxon>Bacillati</taxon>
        <taxon>Actinomycetota</taxon>
        <taxon>Actinomycetes</taxon>
        <taxon>Mycobacteriales</taxon>
        <taxon>Mycobacteriaceae</taxon>
        <taxon>Mycobacterium</taxon>
        <taxon>Mycobacterium simiae complex</taxon>
    </lineage>
</organism>
<evidence type="ECO:0000256" key="1">
    <source>
        <dbReference type="SAM" id="MobiDB-lite"/>
    </source>
</evidence>
<dbReference type="Proteomes" id="UP000245060">
    <property type="component" value="Unassembled WGS sequence"/>
</dbReference>
<dbReference type="InterPro" id="IPR011059">
    <property type="entry name" value="Metal-dep_hydrolase_composite"/>
</dbReference>
<accession>A0AA37PN05</accession>
<dbReference type="PANTHER" id="PTHR11647">
    <property type="entry name" value="HYDRANTOINASE/DIHYDROPYRIMIDINASE FAMILY MEMBER"/>
    <property type="match status" value="1"/>
</dbReference>
<evidence type="ECO:0000313" key="6">
    <source>
        <dbReference type="Proteomes" id="UP001139505"/>
    </source>
</evidence>
<dbReference type="Pfam" id="PF07969">
    <property type="entry name" value="Amidohydro_3"/>
    <property type="match status" value="1"/>
</dbReference>
<dbReference type="PANTHER" id="PTHR11647:SF1">
    <property type="entry name" value="COLLAPSIN RESPONSE MEDIATOR PROTEIN"/>
    <property type="match status" value="1"/>
</dbReference>
<name>A0AA37PN05_9MYCO</name>
<dbReference type="Proteomes" id="UP001139505">
    <property type="component" value="Unassembled WGS sequence"/>
</dbReference>
<keyword evidence="5" id="KW-1185">Reference proteome</keyword>
<dbReference type="GO" id="GO:0005829">
    <property type="term" value="C:cytosol"/>
    <property type="evidence" value="ECO:0007669"/>
    <property type="project" value="TreeGrafter"/>
</dbReference>
<evidence type="ECO:0000313" key="4">
    <source>
        <dbReference type="EMBL" id="GKU73286.1"/>
    </source>
</evidence>
<dbReference type="Gene3D" id="3.20.20.140">
    <property type="entry name" value="Metal-dependent hydrolases"/>
    <property type="match status" value="2"/>
</dbReference>
<evidence type="ECO:0000259" key="2">
    <source>
        <dbReference type="Pfam" id="PF07969"/>
    </source>
</evidence>
<proteinExistence type="predicted"/>
<evidence type="ECO:0000313" key="3">
    <source>
        <dbReference type="EMBL" id="GBG37709.1"/>
    </source>
</evidence>
<feature type="region of interest" description="Disordered" evidence="1">
    <location>
        <begin position="1"/>
        <end position="25"/>
    </location>
</feature>
<sequence>MGGRGRAHPGLASTISGQPAHGDPEETRRRLVFDLKITGGTVVDGTGAERYRADIGIKDGQIVDVVRRGAGDPDMGGEAAETIDATGHVVAPGFVDIHTHYDGQVSWDSLLEPSSGHGVTTIVTGNCGVGFAPVRPGSEQWLIELMEGVEDIPGTALTEGIDWAWETYPEYLDVIGKHKFAIDVGSQVAHGAIRAYAMGERGARNEPATPEDIEAMGRLVTEAIEAGALGFSTSRTMGHRAMDGEPVPGTFAAEDELFGLGRAMAAGGQAVFELAPQGSAGEDIVAPKKELEWMRRLSGEIDRPVSFALIQVDADPKLWREMLDLSADAHAAGSRLYPQIAARPFGMMFGFQGHNGFSHRPTFRRLKAECSREELAQRLADPAVKAAILSDEDLPVDPNLLFDGMFALVQHSLKRLYALGNPPDYEPTPERTVAAIAKARGEDPLSTLYDLMLEQDATAMLMLPLFNYAEGNHDAIREMMLHPAGVLGLSDGGAHCGMICDASYPTFLLTHWARDRHRGEKLSLEYVIRKQSRDTAHLFGLTDRGTIERGKKADINVIDMNALTLHPAAMAFDLPAGGNRILQGASGYAATIVSGTVTRRKDVDTGARPGRLVRGAR</sequence>
<comment type="caution">
    <text evidence="4">The sequence shown here is derived from an EMBL/GenBank/DDBJ whole genome shotgun (WGS) entry which is preliminary data.</text>
</comment>
<dbReference type="GO" id="GO:0046872">
    <property type="term" value="F:metal ion binding"/>
    <property type="evidence" value="ECO:0007669"/>
    <property type="project" value="UniProtKB-KW"/>
</dbReference>
<dbReference type="InterPro" id="IPR050378">
    <property type="entry name" value="Metallo-dep_Hydrolases_sf"/>
</dbReference>
<dbReference type="SUPFAM" id="SSF51556">
    <property type="entry name" value="Metallo-dependent hydrolases"/>
    <property type="match status" value="1"/>
</dbReference>
<dbReference type="EMBL" id="BFCH01000017">
    <property type="protein sequence ID" value="GBG37709.1"/>
    <property type="molecule type" value="Genomic_DNA"/>
</dbReference>